<evidence type="ECO:0000256" key="1">
    <source>
        <dbReference type="SAM" id="SignalP"/>
    </source>
</evidence>
<gene>
    <name evidence="2" type="ORF">A4R43_35540</name>
</gene>
<dbReference type="Proteomes" id="UP000250434">
    <property type="component" value="Chromosome"/>
</dbReference>
<evidence type="ECO:0000313" key="3">
    <source>
        <dbReference type="Proteomes" id="UP000250434"/>
    </source>
</evidence>
<name>A0A344LGD2_9PSEU</name>
<organism evidence="2 3">
    <name type="scientific">Amycolatopsis albispora</name>
    <dbReference type="NCBI Taxonomy" id="1804986"/>
    <lineage>
        <taxon>Bacteria</taxon>
        <taxon>Bacillati</taxon>
        <taxon>Actinomycetota</taxon>
        <taxon>Actinomycetes</taxon>
        <taxon>Pseudonocardiales</taxon>
        <taxon>Pseudonocardiaceae</taxon>
        <taxon>Amycolatopsis</taxon>
    </lineage>
</organism>
<feature type="chain" id="PRO_5016971885" evidence="1">
    <location>
        <begin position="21"/>
        <end position="146"/>
    </location>
</feature>
<dbReference type="AlphaFoldDB" id="A0A344LGD2"/>
<accession>A0A344LGD2</accession>
<dbReference type="PROSITE" id="PS51257">
    <property type="entry name" value="PROKAR_LIPOPROTEIN"/>
    <property type="match status" value="1"/>
</dbReference>
<evidence type="ECO:0000313" key="2">
    <source>
        <dbReference type="EMBL" id="AXB47106.1"/>
    </source>
</evidence>
<keyword evidence="3" id="KW-1185">Reference proteome</keyword>
<feature type="signal peptide" evidence="1">
    <location>
        <begin position="1"/>
        <end position="20"/>
    </location>
</feature>
<sequence length="146" mass="15593">MRTRRSSLLALLAVPLLALAGCGGDDSGSTRPKPDEVTPEVLLTKANALTADPCFTAPEKQRFWLCEKYVTQLGSFTGTVNKLAESFVALREPGQQLQAGIDGYRRAGCEAETGPDAAACLRQLDELKAGLDTVRTRLREAPTATG</sequence>
<proteinExistence type="predicted"/>
<dbReference type="EMBL" id="CP015163">
    <property type="protein sequence ID" value="AXB47106.1"/>
    <property type="molecule type" value="Genomic_DNA"/>
</dbReference>
<keyword evidence="1" id="KW-0732">Signal</keyword>
<dbReference type="OrthoDB" id="3636671at2"/>
<dbReference type="RefSeq" id="WP_113696166.1">
    <property type="nucleotide sequence ID" value="NZ_CP015163.1"/>
</dbReference>
<protein>
    <submittedName>
        <fullName evidence="2">Uncharacterized protein</fullName>
    </submittedName>
</protein>
<reference evidence="2 3" key="1">
    <citation type="submission" date="2016-04" db="EMBL/GenBank/DDBJ databases">
        <title>Complete genome sequence and analysis of deep-sea sediment isolate, Amycolatopsis sp. WP1.</title>
        <authorList>
            <person name="Wang H."/>
            <person name="Chen S."/>
            <person name="Wu Q."/>
        </authorList>
    </citation>
    <scope>NUCLEOTIDE SEQUENCE [LARGE SCALE GENOMIC DNA]</scope>
    <source>
        <strain evidence="2 3">WP1</strain>
    </source>
</reference>
<dbReference type="KEGG" id="aab:A4R43_35540"/>